<gene>
    <name evidence="7 9" type="primary">hutI</name>
    <name evidence="9" type="ORF">WAE96_12475</name>
</gene>
<dbReference type="InterPro" id="IPR011059">
    <property type="entry name" value="Metal-dep_hydrolase_composite"/>
</dbReference>
<evidence type="ECO:0000256" key="3">
    <source>
        <dbReference type="ARBA" id="ARBA00022801"/>
    </source>
</evidence>
<feature type="binding site" evidence="7">
    <location>
        <position position="84"/>
    </location>
    <ligand>
        <name>Fe(3+)</name>
        <dbReference type="ChEBI" id="CHEBI:29034"/>
    </ligand>
</feature>
<evidence type="ECO:0000256" key="4">
    <source>
        <dbReference type="ARBA" id="ARBA00022808"/>
    </source>
</evidence>
<dbReference type="CDD" id="cd01296">
    <property type="entry name" value="Imidazolone-5PH"/>
    <property type="match status" value="1"/>
</dbReference>
<dbReference type="InterPro" id="IPR005920">
    <property type="entry name" value="HutI"/>
</dbReference>
<comment type="subcellular location">
    <subcellularLocation>
        <location evidence="7">Cytoplasm</location>
    </subcellularLocation>
</comment>
<dbReference type="SUPFAM" id="SSF51556">
    <property type="entry name" value="Metallo-dependent hydrolases"/>
    <property type="match status" value="1"/>
</dbReference>
<evidence type="ECO:0000256" key="5">
    <source>
        <dbReference type="ARBA" id="ARBA00022833"/>
    </source>
</evidence>
<keyword evidence="5 7" id="KW-0862">Zinc</keyword>
<dbReference type="SUPFAM" id="SSF51338">
    <property type="entry name" value="Composite domain of metallo-dependent hydrolases"/>
    <property type="match status" value="1"/>
</dbReference>
<feature type="binding site" evidence="7">
    <location>
        <position position="254"/>
    </location>
    <ligand>
        <name>Fe(3+)</name>
        <dbReference type="ChEBI" id="CHEBI:29034"/>
    </ligand>
</feature>
<dbReference type="EC" id="3.5.2.7" evidence="1 7"/>
<sequence>MTANDVNAAAKQSFDLVITNVHIATMDSAINDTYGTVLNAALGIKNGKIAWCGNAADFPEFDSLQTPVVNGHGKWITPSLIDCHTHIVCAGNRANEFEMRLNGASYQEIAAQGGGIISTVKATREADHEALFVSAKDRLNALLNEGVTTVEIKSGYGLDLDSEIKMLEVAEQLNQHHPIDVQKTFLGAHALPPEYKDKADDYITLVCDEMMPKVAELNLADAVDAFCEGVGFSNEQTRRVFDAAKKHNLPVKLHAEQLSNLQGAQLVAEYNGLSADHIEFLDEAGVVAMAQANTVAVLLPGAFYFLRETQLPPIELLRKHKVAMAIATDFNPGTSPICSVQLMLNMACTLFRLTPAESLAGVTVNAARALGLTDRGVIKVGLNADFVLWDIDSPAQLSYQYGVNPLKGLWKDGQQLK</sequence>
<feature type="binding site" evidence="7">
    <location>
        <position position="156"/>
    </location>
    <ligand>
        <name>N-formimidoyl-L-glutamate</name>
        <dbReference type="ChEBI" id="CHEBI:58928"/>
    </ligand>
</feature>
<accession>A0ABU8EWT6</accession>
<organism evidence="9 10">
    <name type="scientific">Pseudoalteromonas spongiae</name>
    <dbReference type="NCBI Taxonomy" id="298657"/>
    <lineage>
        <taxon>Bacteria</taxon>
        <taxon>Pseudomonadati</taxon>
        <taxon>Pseudomonadota</taxon>
        <taxon>Gammaproteobacteria</taxon>
        <taxon>Alteromonadales</taxon>
        <taxon>Pseudoalteromonadaceae</taxon>
        <taxon>Pseudoalteromonas</taxon>
    </lineage>
</organism>
<comment type="similarity">
    <text evidence="7">Belongs to the metallo-dependent hydrolases superfamily. HutI family.</text>
</comment>
<reference evidence="9 10" key="1">
    <citation type="submission" date="2023-12" db="EMBL/GenBank/DDBJ databases">
        <title>Friends and Foes: Symbiotic and Algicidal bacterial influence on Karenia brevis blooms.</title>
        <authorList>
            <person name="Fei C."/>
            <person name="Mohamed A.R."/>
            <person name="Booker A."/>
            <person name="Arshad M."/>
            <person name="Klass S."/>
            <person name="Ahn S."/>
            <person name="Gilbert P.M."/>
            <person name="Heil C.A."/>
            <person name="Martinez J.M."/>
            <person name="Amin S.A."/>
        </authorList>
    </citation>
    <scope>NUCLEOTIDE SEQUENCE [LARGE SCALE GENOMIC DNA]</scope>
    <source>
        <strain evidence="9 10">CE15</strain>
    </source>
</reference>
<keyword evidence="10" id="KW-1185">Reference proteome</keyword>
<feature type="binding site" evidence="7">
    <location>
        <position position="334"/>
    </location>
    <ligand>
        <name>4-imidazolone-5-propanoate</name>
        <dbReference type="ChEBI" id="CHEBI:77893"/>
    </ligand>
</feature>
<dbReference type="InterPro" id="IPR032466">
    <property type="entry name" value="Metal_Hydrolase"/>
</dbReference>
<dbReference type="Pfam" id="PF01979">
    <property type="entry name" value="Amidohydro_1"/>
    <property type="match status" value="1"/>
</dbReference>
<comment type="pathway">
    <text evidence="7">Amino-acid degradation; L-histidine degradation into L-glutamate; N-formimidoyl-L-glutamate from L-histidine: step 3/3.</text>
</comment>
<dbReference type="Gene3D" id="2.30.40.10">
    <property type="entry name" value="Urease, subunit C, domain 1"/>
    <property type="match status" value="1"/>
</dbReference>
<dbReference type="InterPro" id="IPR006680">
    <property type="entry name" value="Amidohydro-rel"/>
</dbReference>
<feature type="binding site" evidence="7">
    <location>
        <position position="329"/>
    </location>
    <ligand>
        <name>Fe(3+)</name>
        <dbReference type="ChEBI" id="CHEBI:29034"/>
    </ligand>
</feature>
<feature type="binding site" evidence="7">
    <location>
        <position position="329"/>
    </location>
    <ligand>
        <name>Zn(2+)</name>
        <dbReference type="ChEBI" id="CHEBI:29105"/>
    </ligand>
</feature>
<feature type="domain" description="Amidohydrolase-related" evidence="8">
    <location>
        <begin position="75"/>
        <end position="413"/>
    </location>
</feature>
<keyword evidence="7" id="KW-0963">Cytoplasm</keyword>
<evidence type="ECO:0000313" key="10">
    <source>
        <dbReference type="Proteomes" id="UP001382455"/>
    </source>
</evidence>
<evidence type="ECO:0000259" key="8">
    <source>
        <dbReference type="Pfam" id="PF01979"/>
    </source>
</evidence>
<dbReference type="NCBIfam" id="TIGR01224">
    <property type="entry name" value="hutI"/>
    <property type="match status" value="1"/>
</dbReference>
<feature type="binding site" evidence="7">
    <location>
        <position position="156"/>
    </location>
    <ligand>
        <name>4-imidazolone-5-propanoate</name>
        <dbReference type="ChEBI" id="CHEBI:77893"/>
    </ligand>
</feature>
<evidence type="ECO:0000256" key="7">
    <source>
        <dbReference type="HAMAP-Rule" id="MF_00372"/>
    </source>
</evidence>
<feature type="binding site" evidence="7">
    <location>
        <position position="86"/>
    </location>
    <ligand>
        <name>Fe(3+)</name>
        <dbReference type="ChEBI" id="CHEBI:29034"/>
    </ligand>
</feature>
<feature type="binding site" evidence="7">
    <location>
        <position position="333"/>
    </location>
    <ligand>
        <name>N-formimidoyl-L-glutamate</name>
        <dbReference type="ChEBI" id="CHEBI:58928"/>
    </ligand>
</feature>
<dbReference type="RefSeq" id="WP_336435655.1">
    <property type="nucleotide sequence ID" value="NZ_JBAWKS010000001.1"/>
</dbReference>
<feature type="binding site" evidence="7">
    <location>
        <position position="331"/>
    </location>
    <ligand>
        <name>N-formimidoyl-L-glutamate</name>
        <dbReference type="ChEBI" id="CHEBI:58928"/>
    </ligand>
</feature>
<keyword evidence="6 7" id="KW-0408">Iron</keyword>
<name>A0ABU8EWT6_9GAMM</name>
<dbReference type="HAMAP" id="MF_00372">
    <property type="entry name" value="HutI"/>
    <property type="match status" value="1"/>
</dbReference>
<evidence type="ECO:0000256" key="2">
    <source>
        <dbReference type="ARBA" id="ARBA00022723"/>
    </source>
</evidence>
<keyword evidence="2 7" id="KW-0479">Metal-binding</keyword>
<protein>
    <recommendedName>
        <fullName evidence="1 7">Imidazolonepropionase</fullName>
        <ecNumber evidence="1 7">3.5.2.7</ecNumber>
    </recommendedName>
    <alternativeName>
        <fullName evidence="7">Imidazolone-5-propionate hydrolase</fullName>
    </alternativeName>
</protein>
<feature type="binding site" evidence="7">
    <location>
        <position position="257"/>
    </location>
    <ligand>
        <name>4-imidazolone-5-propanoate</name>
        <dbReference type="ChEBI" id="CHEBI:77893"/>
    </ligand>
</feature>
<evidence type="ECO:0000256" key="6">
    <source>
        <dbReference type="ARBA" id="ARBA00023004"/>
    </source>
</evidence>
<comment type="function">
    <text evidence="7">Catalyzes the hydrolytic cleavage of the carbon-nitrogen bond in imidazolone-5-propanoate to yield N-formimidoyl-L-glutamate. It is the third step in the universal histidine degradation pathway.</text>
</comment>
<feature type="binding site" evidence="7">
    <location>
        <position position="189"/>
    </location>
    <ligand>
        <name>4-imidazolone-5-propanoate</name>
        <dbReference type="ChEBI" id="CHEBI:77893"/>
    </ligand>
</feature>
<keyword evidence="4 7" id="KW-0369">Histidine metabolism</keyword>
<comment type="caution">
    <text evidence="9">The sequence shown here is derived from an EMBL/GenBank/DDBJ whole genome shotgun (WGS) entry which is preliminary data.</text>
</comment>
<dbReference type="PANTHER" id="PTHR42752:SF1">
    <property type="entry name" value="IMIDAZOLONEPROPIONASE-RELATED"/>
    <property type="match status" value="1"/>
</dbReference>
<dbReference type="EMBL" id="JBAWKS010000001">
    <property type="protein sequence ID" value="MEI4550482.1"/>
    <property type="molecule type" value="Genomic_DNA"/>
</dbReference>
<dbReference type="PANTHER" id="PTHR42752">
    <property type="entry name" value="IMIDAZOLONEPROPIONASE"/>
    <property type="match status" value="1"/>
</dbReference>
<feature type="binding site" evidence="7">
    <location>
        <position position="86"/>
    </location>
    <ligand>
        <name>Zn(2+)</name>
        <dbReference type="ChEBI" id="CHEBI:29105"/>
    </ligand>
</feature>
<comment type="catalytic activity">
    <reaction evidence="7">
        <text>4-imidazolone-5-propanoate + H2O = N-formimidoyl-L-glutamate</text>
        <dbReference type="Rhea" id="RHEA:23660"/>
        <dbReference type="ChEBI" id="CHEBI:15377"/>
        <dbReference type="ChEBI" id="CHEBI:58928"/>
        <dbReference type="ChEBI" id="CHEBI:77893"/>
        <dbReference type="EC" id="3.5.2.7"/>
    </reaction>
</comment>
<dbReference type="Gene3D" id="3.20.20.140">
    <property type="entry name" value="Metal-dependent hydrolases"/>
    <property type="match status" value="1"/>
</dbReference>
<dbReference type="GO" id="GO:0050480">
    <property type="term" value="F:imidazolonepropionase activity"/>
    <property type="evidence" value="ECO:0007669"/>
    <property type="project" value="UniProtKB-EC"/>
</dbReference>
<evidence type="ECO:0000313" key="9">
    <source>
        <dbReference type="EMBL" id="MEI4550482.1"/>
    </source>
</evidence>
<keyword evidence="3 7" id="KW-0378">Hydrolase</keyword>
<feature type="binding site" evidence="7">
    <location>
        <position position="254"/>
    </location>
    <ligand>
        <name>Zn(2+)</name>
        <dbReference type="ChEBI" id="CHEBI:29105"/>
    </ligand>
</feature>
<dbReference type="Proteomes" id="UP001382455">
    <property type="component" value="Unassembled WGS sequence"/>
</dbReference>
<feature type="binding site" evidence="7">
    <location>
        <position position="84"/>
    </location>
    <ligand>
        <name>Zn(2+)</name>
        <dbReference type="ChEBI" id="CHEBI:29105"/>
    </ligand>
</feature>
<comment type="cofactor">
    <cofactor evidence="7">
        <name>Zn(2+)</name>
        <dbReference type="ChEBI" id="CHEBI:29105"/>
    </cofactor>
    <cofactor evidence="7">
        <name>Fe(3+)</name>
        <dbReference type="ChEBI" id="CHEBI:29034"/>
    </cofactor>
    <text evidence="7">Binds 1 zinc or iron ion per subunit.</text>
</comment>
<evidence type="ECO:0000256" key="1">
    <source>
        <dbReference type="ARBA" id="ARBA00012864"/>
    </source>
</evidence>
<proteinExistence type="inferred from homology"/>
<feature type="binding site" evidence="7">
    <location>
        <position position="93"/>
    </location>
    <ligand>
        <name>4-imidazolone-5-propanoate</name>
        <dbReference type="ChEBI" id="CHEBI:77893"/>
    </ligand>
</feature>